<proteinExistence type="predicted"/>
<dbReference type="Proteomes" id="UP000219286">
    <property type="component" value="Unassembled WGS sequence"/>
</dbReference>
<feature type="region of interest" description="Disordered" evidence="1">
    <location>
        <begin position="1"/>
        <end position="25"/>
    </location>
</feature>
<keyword evidence="3" id="KW-1185">Reference proteome</keyword>
<evidence type="ECO:0000313" key="3">
    <source>
        <dbReference type="Proteomes" id="UP000219286"/>
    </source>
</evidence>
<evidence type="ECO:0000313" key="2">
    <source>
        <dbReference type="EMBL" id="OTA05943.1"/>
    </source>
</evidence>
<gene>
    <name evidence="2" type="ORF">A9Z42_0066760</name>
</gene>
<feature type="compositionally biased region" description="Pro residues" evidence="1">
    <location>
        <begin position="1"/>
        <end position="10"/>
    </location>
</feature>
<evidence type="ECO:0000256" key="1">
    <source>
        <dbReference type="SAM" id="MobiDB-lite"/>
    </source>
</evidence>
<accession>A0A2H2ZG26</accession>
<name>A0A2H2ZG26_TRIPA</name>
<dbReference type="EMBL" id="LFMI01000652">
    <property type="protein sequence ID" value="OTA05943.1"/>
    <property type="molecule type" value="Genomic_DNA"/>
</dbReference>
<sequence>MPSNGPPPLLSYPHHQNTPPTPTPTLQTILGDPKTVKDRVMCIQALSFRWPVSLTAARARQSKCCRIPACNMCKRNRIPEIPI</sequence>
<protein>
    <submittedName>
        <fullName evidence="2">Uncharacterized protein</fullName>
    </submittedName>
</protein>
<dbReference type="AlphaFoldDB" id="A0A2H2ZG26"/>
<reference evidence="2 3" key="1">
    <citation type="journal article" date="2015" name="Genome Announc.">
        <title>Genome sequence and annotation of Trichoderma parareesei, the ancestor of the cellulase producer Trichoderma reesei.</title>
        <authorList>
            <person name="Yang D."/>
            <person name="Pomraning K."/>
            <person name="Kopchinskiy A."/>
            <person name="Karimi Aghcheh R."/>
            <person name="Atanasova L."/>
            <person name="Chenthamara K."/>
            <person name="Baker S.E."/>
            <person name="Zhang R."/>
            <person name="Shen Q."/>
            <person name="Freitag M."/>
            <person name="Kubicek C.P."/>
            <person name="Druzhinina I.S."/>
        </authorList>
    </citation>
    <scope>NUCLEOTIDE SEQUENCE [LARGE SCALE GENOMIC DNA]</scope>
    <source>
        <strain evidence="2 3">CBS 125925</strain>
    </source>
</reference>
<comment type="caution">
    <text evidence="2">The sequence shown here is derived from an EMBL/GenBank/DDBJ whole genome shotgun (WGS) entry which is preliminary data.</text>
</comment>
<organism evidence="2 3">
    <name type="scientific">Trichoderma parareesei</name>
    <name type="common">Filamentous fungus</name>
    <dbReference type="NCBI Taxonomy" id="858221"/>
    <lineage>
        <taxon>Eukaryota</taxon>
        <taxon>Fungi</taxon>
        <taxon>Dikarya</taxon>
        <taxon>Ascomycota</taxon>
        <taxon>Pezizomycotina</taxon>
        <taxon>Sordariomycetes</taxon>
        <taxon>Hypocreomycetidae</taxon>
        <taxon>Hypocreales</taxon>
        <taxon>Hypocreaceae</taxon>
        <taxon>Trichoderma</taxon>
    </lineage>
</organism>